<dbReference type="EMBL" id="KQ430740">
    <property type="protein sequence ID" value="KOF63707.1"/>
    <property type="molecule type" value="Genomic_DNA"/>
</dbReference>
<name>A0A0L8FIS2_OCTBM</name>
<gene>
    <name evidence="1" type="ORF">OCBIM_22018547mg</name>
</gene>
<organism evidence="1">
    <name type="scientific">Octopus bimaculoides</name>
    <name type="common">California two-spotted octopus</name>
    <dbReference type="NCBI Taxonomy" id="37653"/>
    <lineage>
        <taxon>Eukaryota</taxon>
        <taxon>Metazoa</taxon>
        <taxon>Spiralia</taxon>
        <taxon>Lophotrochozoa</taxon>
        <taxon>Mollusca</taxon>
        <taxon>Cephalopoda</taxon>
        <taxon>Coleoidea</taxon>
        <taxon>Octopodiformes</taxon>
        <taxon>Octopoda</taxon>
        <taxon>Incirrata</taxon>
        <taxon>Octopodidae</taxon>
        <taxon>Octopus</taxon>
    </lineage>
</organism>
<evidence type="ECO:0000313" key="1">
    <source>
        <dbReference type="EMBL" id="KOF63707.1"/>
    </source>
</evidence>
<proteinExistence type="predicted"/>
<dbReference type="AlphaFoldDB" id="A0A0L8FIS2"/>
<protein>
    <submittedName>
        <fullName evidence="1">Uncharacterized protein</fullName>
    </submittedName>
</protein>
<reference evidence="1" key="1">
    <citation type="submission" date="2015-07" db="EMBL/GenBank/DDBJ databases">
        <title>MeaNS - Measles Nucleotide Surveillance Program.</title>
        <authorList>
            <person name="Tran T."/>
            <person name="Druce J."/>
        </authorList>
    </citation>
    <scope>NUCLEOTIDE SEQUENCE</scope>
    <source>
        <strain evidence="1">UCB-OBI-ISO-001</strain>
        <tissue evidence="1">Gonad</tissue>
    </source>
</reference>
<sequence length="75" mass="8711">MAHFKDRTVTPRNSDRIFGLTGAKGLTQATPCSIFISCPNTFYFILYFPHAFRHKKAERIIVLRHLSKKFPLFPN</sequence>
<accession>A0A0L8FIS2</accession>